<evidence type="ECO:0000256" key="1">
    <source>
        <dbReference type="ARBA" id="ARBA00022729"/>
    </source>
</evidence>
<feature type="compositionally biased region" description="Basic and acidic residues" evidence="2">
    <location>
        <begin position="618"/>
        <end position="635"/>
    </location>
</feature>
<evidence type="ECO:0000313" key="5">
    <source>
        <dbReference type="Proteomes" id="UP000031980"/>
    </source>
</evidence>
<dbReference type="EMBL" id="JPIU01000038">
    <property type="protein sequence ID" value="KIO44722.1"/>
    <property type="molecule type" value="Genomic_DNA"/>
</dbReference>
<name>A0A0C3NEZ8_9PORP</name>
<evidence type="ECO:0000259" key="3">
    <source>
        <dbReference type="Pfam" id="PF13205"/>
    </source>
</evidence>
<organism evidence="4 5">
    <name type="scientific">Sanguibacteroides justesenii</name>
    <dbReference type="NCBI Taxonomy" id="1547597"/>
    <lineage>
        <taxon>Bacteria</taxon>
        <taxon>Pseudomonadati</taxon>
        <taxon>Bacteroidota</taxon>
        <taxon>Bacteroidia</taxon>
        <taxon>Bacteroidales</taxon>
        <taxon>Porphyromonadaceae</taxon>
        <taxon>Sanguibacteroides</taxon>
    </lineage>
</organism>
<protein>
    <recommendedName>
        <fullName evidence="3">SbsA Ig-like domain-containing protein</fullName>
    </recommendedName>
</protein>
<dbReference type="Proteomes" id="UP000031980">
    <property type="component" value="Unassembled WGS sequence"/>
</dbReference>
<gene>
    <name evidence="4" type="ORF">BA92_06720</name>
</gene>
<reference evidence="4 5" key="1">
    <citation type="submission" date="2014-07" db="EMBL/GenBank/DDBJ databases">
        <title>Porphyromonadaceae bacterium OUH 308042 = ATCC BAA-2681 = DSM 28342 draft genome.</title>
        <authorList>
            <person name="Sydenham T.V."/>
            <person name="Hasman H."/>
            <person name="Justensen U.S."/>
        </authorList>
    </citation>
    <scope>NUCLEOTIDE SEQUENCE [LARGE SCALE GENOMIC DNA]</scope>
    <source>
        <strain evidence="4 5">OUH 308042</strain>
    </source>
</reference>
<feature type="domain" description="SbsA Ig-like" evidence="3">
    <location>
        <begin position="35"/>
        <end position="135"/>
    </location>
</feature>
<dbReference type="Pfam" id="PF13205">
    <property type="entry name" value="Big_5"/>
    <property type="match status" value="1"/>
</dbReference>
<keyword evidence="5" id="KW-1185">Reference proteome</keyword>
<accession>A0A0C3NEZ8</accession>
<evidence type="ECO:0000313" key="4">
    <source>
        <dbReference type="EMBL" id="KIO44722.1"/>
    </source>
</evidence>
<dbReference type="PROSITE" id="PS51257">
    <property type="entry name" value="PROKAR_LIPOPROTEIN"/>
    <property type="match status" value="1"/>
</dbReference>
<comment type="caution">
    <text evidence="4">The sequence shown here is derived from an EMBL/GenBank/DDBJ whole genome shotgun (WGS) entry which is preliminary data.</text>
</comment>
<dbReference type="AlphaFoldDB" id="A0A0C3NEZ8"/>
<sequence length="641" mass="74972">MSKFFWNAFCIAAIVVSLIIYACANRGYPEGGIKDEIPPKVIKEEPASFTVDFKAKRVSIYFDEFVQLKEINNKFVMSPPAKKNPKVSLRGKYIVVDLSADTLKPNTTYTLDFADAIVDNNEGNPLGYYRYVFSTGSTIDSMELSGKVIDAQTQLPLLNAMVLFYENHADSAAILELPSYLARTDSAGMFRVTNIKDTVYRVLAIEDANRDNKFTPENDRVAFVDTLVRPVMSRVMRWDTIRPDTTKIEVRHSRKGELSVKPLTRDTVVQREYILYGPSNLFMSMFEEEPTQLYLDNELREERERLEFLFSIPGDNRLKAKLLGLHLLDGVDEDWYITERSAGNDTLKLWIKDSSVYKIDSLVVELTYMRTDSLRRMAWTKDTVKLNYKDKVLPKKKKKKDDEEEDQPELKFIEFTSNIAPVFDLNRNIVLDFDKPIRPSEMDKIKLFEKVDSNWVAIPFEVRQDSLKIRRFYLDHKWKPETEYQLAIDSMAMYNMYGLYNKKFEKTFKTKAEEDYGKIFLNVTGVEMPVVVQLYQGSDKDLKILQERQVFRDGRVTFDYLNEGTYMIRAIMDRNGNGKWDTGNYLKRIQPEEIKYFPLDFKIKRNFDVEQEFDVKKTYVREDPSKKNNEDEKNNKRGRNR</sequence>
<evidence type="ECO:0000256" key="2">
    <source>
        <dbReference type="SAM" id="MobiDB-lite"/>
    </source>
</evidence>
<dbReference type="InterPro" id="IPR032812">
    <property type="entry name" value="SbsA_Ig"/>
</dbReference>
<feature type="region of interest" description="Disordered" evidence="2">
    <location>
        <begin position="618"/>
        <end position="641"/>
    </location>
</feature>
<dbReference type="RefSeq" id="WP_041505070.1">
    <property type="nucleotide sequence ID" value="NZ_JPIU01000038.1"/>
</dbReference>
<keyword evidence="1" id="KW-0732">Signal</keyword>
<proteinExistence type="predicted"/>